<dbReference type="Pfam" id="PF03602">
    <property type="entry name" value="Cons_hypoth95"/>
    <property type="match status" value="1"/>
</dbReference>
<feature type="region of interest" description="Disordered" evidence="3">
    <location>
        <begin position="323"/>
        <end position="376"/>
    </location>
</feature>
<reference evidence="4 5" key="1">
    <citation type="journal article" date="2018" name="Sci. Rep.">
        <title>Raphidocelis subcapitata (=Pseudokirchneriella subcapitata) provides an insight into genome evolution and environmental adaptations in the Sphaeropleales.</title>
        <authorList>
            <person name="Suzuki S."/>
            <person name="Yamaguchi H."/>
            <person name="Nakajima N."/>
            <person name="Kawachi M."/>
        </authorList>
    </citation>
    <scope>NUCLEOTIDE SEQUENCE [LARGE SCALE GENOMIC DNA]</scope>
    <source>
        <strain evidence="4 5">NIES-35</strain>
    </source>
</reference>
<keyword evidence="5" id="KW-1185">Reference proteome</keyword>
<dbReference type="GO" id="GO:0008168">
    <property type="term" value="F:methyltransferase activity"/>
    <property type="evidence" value="ECO:0007669"/>
    <property type="project" value="UniProtKB-KW"/>
</dbReference>
<sequence>MKALAGARSGTGASAAPPAAAPRRPAAATSRRRLDASGPPRMRGGGRGAVGGGLGGGWGVEVPGEPAQQQGGRAPQQRPTPEPGQAAAPQPSAAGAAPAPQPRSDSGKRRAKRASTPFVSMQTPEGQLGLAMLQQSLAAEEQKKQQQQQKAKGKQGRAVASGDAPTIAELKATLAGTGPGGKRGSPAAAAAMAAALPLRQRAPAADDGEGIDEQDELGGVPSFQLTFSAAGTELFDLDAKGRPVVRRGGDEADGGQDAAALDDAGADDGSGADDSFGANGWDQFAFADGAEEGGGDDGGDVKPSESDDMALLRDLAGEDDWGLDALDDGGAHGAGSSRRRPSLLSQATREAREREEAAGSTPGGDAMAWGGSGGATGIDLEEQEEVLSRFFRPHEVQRFMAVQREIDANAAAMRARTAGVGASERRLHRQLKVIAGSAAGRRLVSSRGAQTRPMMEKVRAAVFDMVQSQAGSVGGLPQGSRWLDLFAGTGSVGLEALSRGAGEAHFVELDPWVHRRVLAVNIDACGFAKAATRHTARAEDFLRRAAVAPRFAGGAFDFVSVCPPYLLVSYPELYDLLGASGLLHERSVAFVEYPKQLAHHIRPTLGPLARVRDRCYGRTYIAIYARDGAGDGASGDEGGDGAGGGAVGAEWGL</sequence>
<evidence type="ECO:0000256" key="1">
    <source>
        <dbReference type="ARBA" id="ARBA00022603"/>
    </source>
</evidence>
<feature type="compositionally biased region" description="Gly residues" evidence="3">
    <location>
        <begin position="43"/>
        <end position="59"/>
    </location>
</feature>
<evidence type="ECO:0000313" key="4">
    <source>
        <dbReference type="EMBL" id="GBF95605.1"/>
    </source>
</evidence>
<comment type="caution">
    <text evidence="4">The sequence shown here is derived from an EMBL/GenBank/DDBJ whole genome shotgun (WGS) entry which is preliminary data.</text>
</comment>
<evidence type="ECO:0000256" key="2">
    <source>
        <dbReference type="ARBA" id="ARBA00022679"/>
    </source>
</evidence>
<dbReference type="EMBL" id="BDRX01000068">
    <property type="protein sequence ID" value="GBF95605.1"/>
    <property type="molecule type" value="Genomic_DNA"/>
</dbReference>
<feature type="region of interest" description="Disordered" evidence="3">
    <location>
        <begin position="200"/>
        <end position="219"/>
    </location>
</feature>
<feature type="compositionally biased region" description="Low complexity" evidence="3">
    <location>
        <begin position="1"/>
        <end position="29"/>
    </location>
</feature>
<accession>A0A2V0PET3</accession>
<dbReference type="AlphaFoldDB" id="A0A2V0PET3"/>
<dbReference type="PANTHER" id="PTHR43542:SF1">
    <property type="entry name" value="METHYLTRANSFERASE"/>
    <property type="match status" value="1"/>
</dbReference>
<dbReference type="InterPro" id="IPR004398">
    <property type="entry name" value="RNA_MeTrfase_RsmD"/>
</dbReference>
<name>A0A2V0PET3_9CHLO</name>
<dbReference type="Gene3D" id="3.40.50.150">
    <property type="entry name" value="Vaccinia Virus protein VP39"/>
    <property type="match status" value="1"/>
</dbReference>
<dbReference type="CDD" id="cd02440">
    <property type="entry name" value="AdoMet_MTases"/>
    <property type="match status" value="1"/>
</dbReference>
<evidence type="ECO:0000313" key="5">
    <source>
        <dbReference type="Proteomes" id="UP000247498"/>
    </source>
</evidence>
<dbReference type="PANTHER" id="PTHR43542">
    <property type="entry name" value="METHYLTRANSFERASE"/>
    <property type="match status" value="1"/>
</dbReference>
<keyword evidence="2" id="KW-0808">Transferase</keyword>
<gene>
    <name evidence="4" type="ORF">Rsub_08587</name>
</gene>
<dbReference type="InterPro" id="IPR029063">
    <property type="entry name" value="SAM-dependent_MTases_sf"/>
</dbReference>
<dbReference type="GO" id="GO:0031167">
    <property type="term" value="P:rRNA methylation"/>
    <property type="evidence" value="ECO:0007669"/>
    <property type="project" value="InterPro"/>
</dbReference>
<feature type="compositionally biased region" description="Low complexity" evidence="3">
    <location>
        <begin position="255"/>
        <end position="280"/>
    </location>
</feature>
<evidence type="ECO:0000256" key="3">
    <source>
        <dbReference type="SAM" id="MobiDB-lite"/>
    </source>
</evidence>
<dbReference type="InParanoid" id="A0A2V0PET3"/>
<dbReference type="Proteomes" id="UP000247498">
    <property type="component" value="Unassembled WGS sequence"/>
</dbReference>
<feature type="region of interest" description="Disordered" evidence="3">
    <location>
        <begin position="238"/>
        <end position="306"/>
    </location>
</feature>
<organism evidence="4 5">
    <name type="scientific">Raphidocelis subcapitata</name>
    <dbReference type="NCBI Taxonomy" id="307507"/>
    <lineage>
        <taxon>Eukaryota</taxon>
        <taxon>Viridiplantae</taxon>
        <taxon>Chlorophyta</taxon>
        <taxon>core chlorophytes</taxon>
        <taxon>Chlorophyceae</taxon>
        <taxon>CS clade</taxon>
        <taxon>Sphaeropleales</taxon>
        <taxon>Selenastraceae</taxon>
        <taxon>Raphidocelis</taxon>
    </lineage>
</organism>
<proteinExistence type="predicted"/>
<feature type="compositionally biased region" description="Low complexity" evidence="3">
    <location>
        <begin position="60"/>
        <end position="98"/>
    </location>
</feature>
<protein>
    <submittedName>
        <fullName evidence="4">Uncharacterized protein</fullName>
    </submittedName>
</protein>
<keyword evidence="1" id="KW-0489">Methyltransferase</keyword>
<dbReference type="OrthoDB" id="3548at2759"/>
<feature type="region of interest" description="Disordered" evidence="3">
    <location>
        <begin position="1"/>
        <end position="164"/>
    </location>
</feature>
<feature type="compositionally biased region" description="Acidic residues" evidence="3">
    <location>
        <begin position="206"/>
        <end position="216"/>
    </location>
</feature>
<dbReference type="SUPFAM" id="SSF53335">
    <property type="entry name" value="S-adenosyl-L-methionine-dependent methyltransferases"/>
    <property type="match status" value="1"/>
</dbReference>
<feature type="compositionally biased region" description="Acidic residues" evidence="3">
    <location>
        <begin position="289"/>
        <end position="298"/>
    </location>
</feature>